<name>A0A0J1HAG3_9GAMM</name>
<dbReference type="EMBL" id="LDOU01000013">
    <property type="protein sequence ID" value="KLV08648.1"/>
    <property type="molecule type" value="Genomic_DNA"/>
</dbReference>
<dbReference type="GO" id="GO:0016020">
    <property type="term" value="C:membrane"/>
    <property type="evidence" value="ECO:0007669"/>
    <property type="project" value="UniProtKB-SubCell"/>
</dbReference>
<comment type="caution">
    <text evidence="9">The sequence shown here is derived from an EMBL/GenBank/DDBJ whole genome shotgun (WGS) entry which is preliminary data.</text>
</comment>
<dbReference type="PANTHER" id="PTHR43327">
    <property type="entry name" value="STOMATIN-LIKE PROTEIN 2, MITOCHONDRIAL"/>
    <property type="match status" value="1"/>
</dbReference>
<dbReference type="PANTHER" id="PTHR43327:SF2">
    <property type="entry name" value="MODULATOR OF FTSH PROTEASE HFLK"/>
    <property type="match status" value="1"/>
</dbReference>
<comment type="function">
    <text evidence="6">HflC and HflK could encode or regulate a protease.</text>
</comment>
<dbReference type="Gene3D" id="3.30.479.30">
    <property type="entry name" value="Band 7 domain"/>
    <property type="match status" value="1"/>
</dbReference>
<dbReference type="PATRIC" id="fig|320778.3.peg.2731"/>
<dbReference type="Pfam" id="PF01145">
    <property type="entry name" value="Band_7"/>
    <property type="match status" value="1"/>
</dbReference>
<dbReference type="SUPFAM" id="SSF117892">
    <property type="entry name" value="Band 7/SPFH domain"/>
    <property type="match status" value="1"/>
</dbReference>
<dbReference type="OrthoDB" id="9779595at2"/>
<dbReference type="InterPro" id="IPR036013">
    <property type="entry name" value="Band_7/SPFH_dom_sf"/>
</dbReference>
<dbReference type="CDD" id="cd03404">
    <property type="entry name" value="SPFH_HflK"/>
    <property type="match status" value="1"/>
</dbReference>
<feature type="coiled-coil region" evidence="7">
    <location>
        <begin position="237"/>
        <end position="264"/>
    </location>
</feature>
<dbReference type="Proteomes" id="UP000035909">
    <property type="component" value="Unassembled WGS sequence"/>
</dbReference>
<dbReference type="RefSeq" id="WP_047885575.1">
    <property type="nucleotide sequence ID" value="NZ_LDOU01000013.1"/>
</dbReference>
<dbReference type="InterPro" id="IPR010201">
    <property type="entry name" value="HflK"/>
</dbReference>
<keyword evidence="4 6" id="KW-1133">Transmembrane helix</keyword>
<keyword evidence="10" id="KW-1185">Reference proteome</keyword>
<evidence type="ECO:0000256" key="3">
    <source>
        <dbReference type="ARBA" id="ARBA00022692"/>
    </source>
</evidence>
<organism evidence="9 10">
    <name type="scientific">Photobacterium ganghwense</name>
    <dbReference type="NCBI Taxonomy" id="320778"/>
    <lineage>
        <taxon>Bacteria</taxon>
        <taxon>Pseudomonadati</taxon>
        <taxon>Pseudomonadota</taxon>
        <taxon>Gammaproteobacteria</taxon>
        <taxon>Vibrionales</taxon>
        <taxon>Vibrionaceae</taxon>
        <taxon>Photobacterium</taxon>
    </lineage>
</organism>
<evidence type="ECO:0000256" key="6">
    <source>
        <dbReference type="RuleBase" id="RU364113"/>
    </source>
</evidence>
<comment type="subcellular location">
    <subcellularLocation>
        <location evidence="1">Membrane</location>
        <topology evidence="1">Single-pass membrane protein</topology>
    </subcellularLocation>
</comment>
<dbReference type="SMART" id="SM00244">
    <property type="entry name" value="PHB"/>
    <property type="match status" value="1"/>
</dbReference>
<comment type="subunit">
    <text evidence="6">HflC and HflK may interact to form a multimeric complex.</text>
</comment>
<evidence type="ECO:0000313" key="10">
    <source>
        <dbReference type="Proteomes" id="UP000035909"/>
    </source>
</evidence>
<keyword evidence="5 6" id="KW-0472">Membrane</keyword>
<evidence type="ECO:0000256" key="5">
    <source>
        <dbReference type="ARBA" id="ARBA00023136"/>
    </source>
</evidence>
<feature type="domain" description="Band 7" evidence="8">
    <location>
        <begin position="63"/>
        <end position="245"/>
    </location>
</feature>
<evidence type="ECO:0000256" key="4">
    <source>
        <dbReference type="ARBA" id="ARBA00022989"/>
    </source>
</evidence>
<dbReference type="NCBIfam" id="TIGR01933">
    <property type="entry name" value="hflK"/>
    <property type="match status" value="1"/>
</dbReference>
<feature type="transmembrane region" description="Helical" evidence="6">
    <location>
        <begin position="47"/>
        <end position="66"/>
    </location>
</feature>
<dbReference type="STRING" id="320778.ABT57_12520"/>
<evidence type="ECO:0000313" key="9">
    <source>
        <dbReference type="EMBL" id="KLV08648.1"/>
    </source>
</evidence>
<evidence type="ECO:0000256" key="7">
    <source>
        <dbReference type="SAM" id="Coils"/>
    </source>
</evidence>
<dbReference type="AlphaFoldDB" id="A0A0J1HAG3"/>
<protein>
    <recommendedName>
        <fullName evidence="6">Protein HflK</fullName>
    </recommendedName>
</protein>
<dbReference type="InterPro" id="IPR001107">
    <property type="entry name" value="Band_7"/>
</dbReference>
<evidence type="ECO:0000256" key="2">
    <source>
        <dbReference type="ARBA" id="ARBA00006971"/>
    </source>
</evidence>
<comment type="similarity">
    <text evidence="2 6">Belongs to the band 7/mec-2 family. HflK subfamily.</text>
</comment>
<accession>A0A0J1HAG3</accession>
<keyword evidence="7" id="KW-0175">Coiled coil</keyword>
<evidence type="ECO:0000256" key="1">
    <source>
        <dbReference type="ARBA" id="ARBA00004167"/>
    </source>
</evidence>
<dbReference type="InterPro" id="IPR050710">
    <property type="entry name" value="Band7/mec-2_domain"/>
</dbReference>
<gene>
    <name evidence="9" type="ORF">ABT57_12520</name>
</gene>
<sequence>MPTSNDPPSSDNVTQISDGSTPISVGNIVKKRAIKIKRYIPKGDMKSVFISIFVVIFLISSWQAVYTVPSDSIAVVQRFGKFYSEIQPGLHFKLPLGIDTATIVPVKRQLKQEFGFITLGATDPYQNPSENDREMETQMVTGDLNAALVEWVVQYRIAEPVKFLFEVRDPTATLRDVSESVMREVVGDRTVDEVITIGRQEIESEALMKMQELAIKYAMGINIDQVQLKNINPPKPVQESFNEVNQAQQEKEKLINEARRDYNKVIPLAEGEKDQRIREADGYRLKRINEAEGDVARFNALLMQYIKAPEVTRRRIYLETMQAIMPTMHSKIIIDEQTRSILPFLDLQADVLEKGDKP</sequence>
<keyword evidence="3 6" id="KW-0812">Transmembrane</keyword>
<proteinExistence type="inferred from homology"/>
<evidence type="ECO:0000259" key="8">
    <source>
        <dbReference type="SMART" id="SM00244"/>
    </source>
</evidence>
<reference evidence="9 10" key="1">
    <citation type="submission" date="2015-05" db="EMBL/GenBank/DDBJ databases">
        <title>Photobacterium galathea sp. nov.</title>
        <authorList>
            <person name="Machado H."/>
            <person name="Gram L."/>
        </authorList>
    </citation>
    <scope>NUCLEOTIDE SEQUENCE [LARGE SCALE GENOMIC DNA]</scope>
    <source>
        <strain evidence="9 10">DSM 22954</strain>
    </source>
</reference>